<protein>
    <recommendedName>
        <fullName evidence="3">Phospholipid/glycerol acyltransferase domain-containing protein</fullName>
    </recommendedName>
</protein>
<keyword evidence="2" id="KW-0472">Membrane</keyword>
<dbReference type="AlphaFoldDB" id="A0AAD4GIW8"/>
<reference evidence="4" key="1">
    <citation type="submission" date="2019-10" db="EMBL/GenBank/DDBJ databases">
        <authorList>
            <consortium name="DOE Joint Genome Institute"/>
            <person name="Kuo A."/>
            <person name="Miyauchi S."/>
            <person name="Kiss E."/>
            <person name="Drula E."/>
            <person name="Kohler A."/>
            <person name="Sanchez-Garcia M."/>
            <person name="Andreopoulos B."/>
            <person name="Barry K.W."/>
            <person name="Bonito G."/>
            <person name="Buee M."/>
            <person name="Carver A."/>
            <person name="Chen C."/>
            <person name="Cichocki N."/>
            <person name="Clum A."/>
            <person name="Culley D."/>
            <person name="Crous P.W."/>
            <person name="Fauchery L."/>
            <person name="Girlanda M."/>
            <person name="Hayes R."/>
            <person name="Keri Z."/>
            <person name="LaButti K."/>
            <person name="Lipzen A."/>
            <person name="Lombard V."/>
            <person name="Magnuson J."/>
            <person name="Maillard F."/>
            <person name="Morin E."/>
            <person name="Murat C."/>
            <person name="Nolan M."/>
            <person name="Ohm R."/>
            <person name="Pangilinan J."/>
            <person name="Pereira M."/>
            <person name="Perotto S."/>
            <person name="Peter M."/>
            <person name="Riley R."/>
            <person name="Sitrit Y."/>
            <person name="Stielow B."/>
            <person name="Szollosi G."/>
            <person name="Zifcakova L."/>
            <person name="Stursova M."/>
            <person name="Spatafora J.W."/>
            <person name="Tedersoo L."/>
            <person name="Vaario L.-M."/>
            <person name="Yamada A."/>
            <person name="Yan M."/>
            <person name="Wang P."/>
            <person name="Xu J."/>
            <person name="Bruns T."/>
            <person name="Baldrian P."/>
            <person name="Vilgalys R."/>
            <person name="Henrissat B."/>
            <person name="Grigoriev I.V."/>
            <person name="Hibbett D."/>
            <person name="Nagy L.G."/>
            <person name="Martin F.M."/>
        </authorList>
    </citation>
    <scope>NUCLEOTIDE SEQUENCE</scope>
    <source>
        <strain evidence="4">BED1</strain>
    </source>
</reference>
<dbReference type="GO" id="GO:0004366">
    <property type="term" value="F:glycerol-3-phosphate O-acyltransferase activity"/>
    <property type="evidence" value="ECO:0007669"/>
    <property type="project" value="TreeGrafter"/>
</dbReference>
<dbReference type="CDD" id="cd07992">
    <property type="entry name" value="LPLAT_AAK14816-like"/>
    <property type="match status" value="1"/>
</dbReference>
<gene>
    <name evidence="4" type="ORF">L210DRAFT_3502322</name>
</gene>
<dbReference type="PANTHER" id="PTHR31605">
    <property type="entry name" value="GLYCEROL-3-PHOSPHATE O-ACYLTRANSFERASE 1"/>
    <property type="match status" value="1"/>
</dbReference>
<name>A0AAD4GIW8_BOLED</name>
<feature type="transmembrane region" description="Helical" evidence="2">
    <location>
        <begin position="330"/>
        <end position="351"/>
    </location>
</feature>
<feature type="domain" description="Phospholipid/glycerol acyltransferase" evidence="3">
    <location>
        <begin position="42"/>
        <end position="170"/>
    </location>
</feature>
<feature type="region of interest" description="Disordered" evidence="1">
    <location>
        <begin position="449"/>
        <end position="472"/>
    </location>
</feature>
<proteinExistence type="predicted"/>
<dbReference type="SMART" id="SM00563">
    <property type="entry name" value="PlsC"/>
    <property type="match status" value="1"/>
</dbReference>
<evidence type="ECO:0000313" key="4">
    <source>
        <dbReference type="EMBL" id="KAF8444901.1"/>
    </source>
</evidence>
<dbReference type="GO" id="GO:0008654">
    <property type="term" value="P:phospholipid biosynthetic process"/>
    <property type="evidence" value="ECO:0007669"/>
    <property type="project" value="TreeGrafter"/>
</dbReference>
<keyword evidence="2" id="KW-1133">Transmembrane helix</keyword>
<dbReference type="GO" id="GO:0016287">
    <property type="term" value="F:glycerone-phosphate O-acyltransferase activity"/>
    <property type="evidence" value="ECO:0007669"/>
    <property type="project" value="TreeGrafter"/>
</dbReference>
<organism evidence="4 5">
    <name type="scientific">Boletus edulis BED1</name>
    <dbReference type="NCBI Taxonomy" id="1328754"/>
    <lineage>
        <taxon>Eukaryota</taxon>
        <taxon>Fungi</taxon>
        <taxon>Dikarya</taxon>
        <taxon>Basidiomycota</taxon>
        <taxon>Agaricomycotina</taxon>
        <taxon>Agaricomycetes</taxon>
        <taxon>Agaricomycetidae</taxon>
        <taxon>Boletales</taxon>
        <taxon>Boletineae</taxon>
        <taxon>Boletaceae</taxon>
        <taxon>Boletoideae</taxon>
        <taxon>Boletus</taxon>
    </lineage>
</organism>
<keyword evidence="2" id="KW-0812">Transmembrane</keyword>
<evidence type="ECO:0000313" key="5">
    <source>
        <dbReference type="Proteomes" id="UP001194468"/>
    </source>
</evidence>
<dbReference type="Proteomes" id="UP001194468">
    <property type="component" value="Unassembled WGS sequence"/>
</dbReference>
<dbReference type="InterPro" id="IPR052744">
    <property type="entry name" value="GPAT/DAPAT"/>
</dbReference>
<evidence type="ECO:0000259" key="3">
    <source>
        <dbReference type="SMART" id="SM00563"/>
    </source>
</evidence>
<comment type="caution">
    <text evidence="4">The sequence shown here is derived from an EMBL/GenBank/DDBJ whole genome shotgun (WGS) entry which is preliminary data.</text>
</comment>
<dbReference type="SUPFAM" id="SSF69593">
    <property type="entry name" value="Glycerol-3-phosphate (1)-acyltransferase"/>
    <property type="match status" value="1"/>
</dbReference>
<keyword evidence="5" id="KW-1185">Reference proteome</keyword>
<evidence type="ECO:0000256" key="2">
    <source>
        <dbReference type="SAM" id="Phobius"/>
    </source>
</evidence>
<dbReference type="EMBL" id="WHUW01000006">
    <property type="protein sequence ID" value="KAF8444901.1"/>
    <property type="molecule type" value="Genomic_DNA"/>
</dbReference>
<dbReference type="PANTHER" id="PTHR31605:SF0">
    <property type="entry name" value="GLYCEROL-3-PHOSPHATE O-ACYLTRANSFERASE 1"/>
    <property type="match status" value="1"/>
</dbReference>
<feature type="transmembrane region" description="Helical" evidence="2">
    <location>
        <begin position="372"/>
        <end position="403"/>
    </location>
</feature>
<accession>A0AAD4GIW8</accession>
<feature type="region of interest" description="Disordered" evidence="1">
    <location>
        <begin position="584"/>
        <end position="619"/>
    </location>
</feature>
<dbReference type="Pfam" id="PF01553">
    <property type="entry name" value="Acyltransferase"/>
    <property type="match status" value="1"/>
</dbReference>
<reference evidence="4" key="2">
    <citation type="journal article" date="2020" name="Nat. Commun.">
        <title>Large-scale genome sequencing of mycorrhizal fungi provides insights into the early evolution of symbiotic traits.</title>
        <authorList>
            <person name="Miyauchi S."/>
            <person name="Kiss E."/>
            <person name="Kuo A."/>
            <person name="Drula E."/>
            <person name="Kohler A."/>
            <person name="Sanchez-Garcia M."/>
            <person name="Morin E."/>
            <person name="Andreopoulos B."/>
            <person name="Barry K.W."/>
            <person name="Bonito G."/>
            <person name="Buee M."/>
            <person name="Carver A."/>
            <person name="Chen C."/>
            <person name="Cichocki N."/>
            <person name="Clum A."/>
            <person name="Culley D."/>
            <person name="Crous P.W."/>
            <person name="Fauchery L."/>
            <person name="Girlanda M."/>
            <person name="Hayes R.D."/>
            <person name="Keri Z."/>
            <person name="LaButti K."/>
            <person name="Lipzen A."/>
            <person name="Lombard V."/>
            <person name="Magnuson J."/>
            <person name="Maillard F."/>
            <person name="Murat C."/>
            <person name="Nolan M."/>
            <person name="Ohm R.A."/>
            <person name="Pangilinan J."/>
            <person name="Pereira M.F."/>
            <person name="Perotto S."/>
            <person name="Peter M."/>
            <person name="Pfister S."/>
            <person name="Riley R."/>
            <person name="Sitrit Y."/>
            <person name="Stielow J.B."/>
            <person name="Szollosi G."/>
            <person name="Zifcakova L."/>
            <person name="Stursova M."/>
            <person name="Spatafora J.W."/>
            <person name="Tedersoo L."/>
            <person name="Vaario L.M."/>
            <person name="Yamada A."/>
            <person name="Yan M."/>
            <person name="Wang P."/>
            <person name="Xu J."/>
            <person name="Bruns T."/>
            <person name="Baldrian P."/>
            <person name="Vilgalys R."/>
            <person name="Dunand C."/>
            <person name="Henrissat B."/>
            <person name="Grigoriev I.V."/>
            <person name="Hibbett D."/>
            <person name="Nagy L.G."/>
            <person name="Martin F.M."/>
        </authorList>
    </citation>
    <scope>NUCLEOTIDE SEQUENCE</scope>
    <source>
        <strain evidence="4">BED1</strain>
    </source>
</reference>
<dbReference type="InterPro" id="IPR002123">
    <property type="entry name" value="Plipid/glycerol_acylTrfase"/>
</dbReference>
<feature type="compositionally biased region" description="Acidic residues" evidence="1">
    <location>
        <begin position="596"/>
        <end position="605"/>
    </location>
</feature>
<evidence type="ECO:0000256" key="1">
    <source>
        <dbReference type="SAM" id="MobiDB-lite"/>
    </source>
</evidence>
<sequence>MPEADPQTLHKVIRKLAQWAVWSFFSEVRVVGTENVPVEGPIIITATHHNMILDPSVLSTSFPHRRILNYWSKASLFNNKFLAWLLYSSGNIPVDRNSKDRQVLFRGTFEALARGGAVALFPEGTSYTEPRIMQVKDGAAWAALEYTKWAADRGIKGPEVKIVPTAIVYTNKSKYRSDVIMEFGPPISMEQYKEQFVSDAEGAARAAVKRLTRAIERRLLETTINAPDWNTLYVARMARDLLWEDERSIDLNGFVTVSQTLVDLFSTKDATPNFCSVRRHLLEYYSLLQSTRLTNSVLSSLPLPETLSPTHPTPLPSRLLTLSILVRDTLAALIRLPFFLLPLILHLPVYVMGRLAAGLSEHEEETQAQNKVVIVFCAVWAVLSFTSYGALVAALTVWVFAYYHTRLVNDNYLHFKRVIAAWRVLVGVWAPKHWDLSLSALSQYTTPQTPPESPWIKRGSSTPDLPAQATEPPVVLKRKRPASRHIMRHVLRARGEAVRALASFFAALEDAGENKHVVASEHLATRFGWVNDEVNENIQGQGQGPEPEVKGFRRAREVISFLRSRGAKIATLEREIEGGWAGALVSEEDRTPAESEAGEGEEDDIVWVPSEMPSQDGIM</sequence>